<dbReference type="Gene3D" id="2.130.10.10">
    <property type="entry name" value="YVTN repeat-like/Quinoprotein amine dehydrogenase"/>
    <property type="match status" value="1"/>
</dbReference>
<sequence length="184" mass="20626">MARVHCNDGRIVITAKTEIAIFTFEVNGVKLNLKAQQVLNVDVTVDEIPQLPDVAVDELLPAANTLEDNDKAANEDRRGEIDKQILASAFSRDGSLFAVVTSMKTCLVYDTRQEWKQRRRPFRVPKAPTAVTFDADTSHVIVADRAGNVCRYMLDECANRTANVHVDINGDFWIIFVDRYTGVE</sequence>
<dbReference type="PANTHER" id="PTHR16288">
    <property type="entry name" value="WD40 REPEAT PROTEIN 4"/>
    <property type="match status" value="1"/>
</dbReference>
<dbReference type="Proteomes" id="UP000887564">
    <property type="component" value="Unplaced"/>
</dbReference>
<keyword evidence="2" id="KW-0853">WD repeat</keyword>
<accession>A0A914REU0</accession>
<evidence type="ECO:0000313" key="6">
    <source>
        <dbReference type="Proteomes" id="UP000887564"/>
    </source>
</evidence>
<dbReference type="GO" id="GO:0005829">
    <property type="term" value="C:cytosol"/>
    <property type="evidence" value="ECO:0007669"/>
    <property type="project" value="TreeGrafter"/>
</dbReference>
<name>A0A914REU0_PAREQ</name>
<reference evidence="7" key="1">
    <citation type="submission" date="2022-11" db="UniProtKB">
        <authorList>
            <consortium name="WormBaseParasite"/>
        </authorList>
    </citation>
    <scope>IDENTIFICATION</scope>
</reference>
<keyword evidence="6" id="KW-1185">Reference proteome</keyword>
<keyword evidence="3" id="KW-0819">tRNA processing</keyword>
<dbReference type="GO" id="GO:0036265">
    <property type="term" value="P:RNA (guanine-N7)-methylation"/>
    <property type="evidence" value="ECO:0007669"/>
    <property type="project" value="InterPro"/>
</dbReference>
<evidence type="ECO:0000256" key="4">
    <source>
        <dbReference type="ARBA" id="ARBA00022737"/>
    </source>
</evidence>
<evidence type="ECO:0000313" key="7">
    <source>
        <dbReference type="WBParaSite" id="PEQ_0000514101-mRNA-1"/>
    </source>
</evidence>
<dbReference type="GO" id="GO:0043527">
    <property type="term" value="C:tRNA methyltransferase complex"/>
    <property type="evidence" value="ECO:0007669"/>
    <property type="project" value="TreeGrafter"/>
</dbReference>
<dbReference type="InterPro" id="IPR028884">
    <property type="entry name" value="Trm82"/>
</dbReference>
<dbReference type="GO" id="GO:0005634">
    <property type="term" value="C:nucleus"/>
    <property type="evidence" value="ECO:0007669"/>
    <property type="project" value="UniProtKB-SubCell"/>
</dbReference>
<dbReference type="AlphaFoldDB" id="A0A914REU0"/>
<dbReference type="WBParaSite" id="PEQ_0000514101-mRNA-1">
    <property type="protein sequence ID" value="PEQ_0000514101-mRNA-1"/>
    <property type="gene ID" value="PEQ_0000514101"/>
</dbReference>
<dbReference type="InterPro" id="IPR015943">
    <property type="entry name" value="WD40/YVTN_repeat-like_dom_sf"/>
</dbReference>
<proteinExistence type="predicted"/>
<dbReference type="SUPFAM" id="SSF50978">
    <property type="entry name" value="WD40 repeat-like"/>
    <property type="match status" value="1"/>
</dbReference>
<evidence type="ECO:0000256" key="1">
    <source>
        <dbReference type="ARBA" id="ARBA00004123"/>
    </source>
</evidence>
<dbReference type="GO" id="GO:0006400">
    <property type="term" value="P:tRNA modification"/>
    <property type="evidence" value="ECO:0007669"/>
    <property type="project" value="TreeGrafter"/>
</dbReference>
<protein>
    <submittedName>
        <fullName evidence="7">Uncharacterized protein</fullName>
    </submittedName>
</protein>
<evidence type="ECO:0000256" key="3">
    <source>
        <dbReference type="ARBA" id="ARBA00022694"/>
    </source>
</evidence>
<organism evidence="6 7">
    <name type="scientific">Parascaris equorum</name>
    <name type="common">Equine roundworm</name>
    <dbReference type="NCBI Taxonomy" id="6256"/>
    <lineage>
        <taxon>Eukaryota</taxon>
        <taxon>Metazoa</taxon>
        <taxon>Ecdysozoa</taxon>
        <taxon>Nematoda</taxon>
        <taxon>Chromadorea</taxon>
        <taxon>Rhabditida</taxon>
        <taxon>Spirurina</taxon>
        <taxon>Ascaridomorpha</taxon>
        <taxon>Ascaridoidea</taxon>
        <taxon>Ascarididae</taxon>
        <taxon>Parascaris</taxon>
    </lineage>
</organism>
<dbReference type="InterPro" id="IPR036322">
    <property type="entry name" value="WD40_repeat_dom_sf"/>
</dbReference>
<keyword evidence="5" id="KW-0539">Nucleus</keyword>
<comment type="subcellular location">
    <subcellularLocation>
        <location evidence="1">Nucleus</location>
    </subcellularLocation>
</comment>
<evidence type="ECO:0000256" key="5">
    <source>
        <dbReference type="ARBA" id="ARBA00023242"/>
    </source>
</evidence>
<dbReference type="PANTHER" id="PTHR16288:SF0">
    <property type="entry name" value="TRNA (GUANINE-N(7)-)-METHYLTRANSFERASE NON-CATALYTIC SUBUNIT WDR4"/>
    <property type="match status" value="1"/>
</dbReference>
<keyword evidence="4" id="KW-0677">Repeat</keyword>
<evidence type="ECO:0000256" key="2">
    <source>
        <dbReference type="ARBA" id="ARBA00022574"/>
    </source>
</evidence>